<dbReference type="Pfam" id="PF00005">
    <property type="entry name" value="ABC_tran"/>
    <property type="match status" value="2"/>
</dbReference>
<keyword evidence="3" id="KW-0762">Sugar transport</keyword>
<dbReference type="PROSITE" id="PS50893">
    <property type="entry name" value="ABC_TRANSPORTER_2"/>
    <property type="match status" value="2"/>
</dbReference>
<dbReference type="FunFam" id="3.40.50.300:FF:000126">
    <property type="entry name" value="Galactose/methyl galactoside import ATP-binding protein MglA"/>
    <property type="match status" value="1"/>
</dbReference>
<dbReference type="GO" id="GO:0016887">
    <property type="term" value="F:ATP hydrolysis activity"/>
    <property type="evidence" value="ECO:0007669"/>
    <property type="project" value="InterPro"/>
</dbReference>
<keyword evidence="5" id="KW-0547">Nucleotide-binding</keyword>
<evidence type="ECO:0000256" key="2">
    <source>
        <dbReference type="ARBA" id="ARBA00022475"/>
    </source>
</evidence>
<gene>
    <name evidence="10" type="ORF">JF888_13305</name>
</gene>
<dbReference type="GO" id="GO:0005524">
    <property type="term" value="F:ATP binding"/>
    <property type="evidence" value="ECO:0007669"/>
    <property type="project" value="UniProtKB-KW"/>
</dbReference>
<dbReference type="InterPro" id="IPR003439">
    <property type="entry name" value="ABC_transporter-like_ATP-bd"/>
</dbReference>
<keyword evidence="1" id="KW-0813">Transport</keyword>
<keyword evidence="2" id="KW-1003">Cell membrane</keyword>
<evidence type="ECO:0000313" key="10">
    <source>
        <dbReference type="EMBL" id="MBJ7604150.1"/>
    </source>
</evidence>
<evidence type="ECO:0000313" key="11">
    <source>
        <dbReference type="Proteomes" id="UP000620075"/>
    </source>
</evidence>
<evidence type="ECO:0000256" key="7">
    <source>
        <dbReference type="ARBA" id="ARBA00022967"/>
    </source>
</evidence>
<evidence type="ECO:0000256" key="4">
    <source>
        <dbReference type="ARBA" id="ARBA00022737"/>
    </source>
</evidence>
<dbReference type="EMBL" id="JAEKNQ010000054">
    <property type="protein sequence ID" value="MBJ7604150.1"/>
    <property type="molecule type" value="Genomic_DNA"/>
</dbReference>
<dbReference type="RefSeq" id="WP_338181296.1">
    <property type="nucleotide sequence ID" value="NZ_JAEKNQ010000054.1"/>
</dbReference>
<dbReference type="InterPro" id="IPR027417">
    <property type="entry name" value="P-loop_NTPase"/>
</dbReference>
<keyword evidence="4" id="KW-0677">Repeat</keyword>
<organism evidence="10 11">
    <name type="scientific">Candidatus Dormiibacter inghamiae</name>
    <dbReference type="NCBI Taxonomy" id="3127013"/>
    <lineage>
        <taxon>Bacteria</taxon>
        <taxon>Bacillati</taxon>
        <taxon>Candidatus Dormiibacterota</taxon>
        <taxon>Candidatus Dormibacteria</taxon>
        <taxon>Candidatus Dormibacterales</taxon>
        <taxon>Candidatus Dormibacteraceae</taxon>
        <taxon>Candidatus Dormiibacter</taxon>
    </lineage>
</organism>
<dbReference type="CDD" id="cd03216">
    <property type="entry name" value="ABC_Carb_Monos_I"/>
    <property type="match status" value="1"/>
</dbReference>
<protein>
    <submittedName>
        <fullName evidence="10">Sugar ABC transporter ATP-binding protein</fullName>
    </submittedName>
</protein>
<proteinExistence type="predicted"/>
<dbReference type="CDD" id="cd03215">
    <property type="entry name" value="ABC_Carb_Monos_II"/>
    <property type="match status" value="1"/>
</dbReference>
<evidence type="ECO:0000256" key="8">
    <source>
        <dbReference type="ARBA" id="ARBA00023136"/>
    </source>
</evidence>
<sequence length="521" mass="56517">MPALSSPPSPGSAGGGAGAGDALLIEKVSKGFANVQALSDVSLEVRPGEVLALMGENGAGKSTLLRILSGDYQPDQGWLTLAGQRLTFASPRQARQSGIRVIYQEAEIIPGVDVAENIYAGELPRRGPFVDRGRLAALVREAIKEYGFGTVLPAHADGDKLSPAQRQLVEILRALKSGVKVLALDEPTSSLTDEQVESLFVLIRRLRSEGVAIIYVSHRMREMLQIADRIAVLRDGRLVAVRPVKETSEGEIVRLMVGRDLTDVLERTPSASSRIVLRVRDLNSDWHRGISFEIKAGEVLGFAGLVGAGRTELAKVVFGDYRRNSGTIEVDGRAVDIRHPSHAIAAGIGLAPEDRKGDGLVLIRSVQENVALAILRRLSRFRFIRAALERRVVREYVDRLRIRTPSIGQQVAKLSGGNQQKVVLARWLAAHPKVLILDEPTRGIDVGAKAEIYRLINELANEGIGIMLISSELPEILGLADRVLVMQKGRITGELSAAEATEEKVLELAMLDQLTVESETA</sequence>
<keyword evidence="7" id="KW-1278">Translocase</keyword>
<dbReference type="InterPro" id="IPR050107">
    <property type="entry name" value="ABC_carbohydrate_import_ATPase"/>
</dbReference>
<dbReference type="SMART" id="SM00382">
    <property type="entry name" value="AAA"/>
    <property type="match status" value="2"/>
</dbReference>
<dbReference type="AlphaFoldDB" id="A0A934KG80"/>
<dbReference type="PROSITE" id="PS00211">
    <property type="entry name" value="ABC_TRANSPORTER_1"/>
    <property type="match status" value="1"/>
</dbReference>
<evidence type="ECO:0000256" key="1">
    <source>
        <dbReference type="ARBA" id="ARBA00022448"/>
    </source>
</evidence>
<accession>A0A934KG80</accession>
<reference evidence="10 11" key="1">
    <citation type="submission" date="2020-10" db="EMBL/GenBank/DDBJ databases">
        <title>Ca. Dormibacterota MAGs.</title>
        <authorList>
            <person name="Montgomery K."/>
        </authorList>
    </citation>
    <scope>NUCLEOTIDE SEQUENCE [LARGE SCALE GENOMIC DNA]</scope>
    <source>
        <strain evidence="10">SC8811_S16_3</strain>
    </source>
</reference>
<feature type="domain" description="ABC transporter" evidence="9">
    <location>
        <begin position="271"/>
        <end position="513"/>
    </location>
</feature>
<evidence type="ECO:0000256" key="6">
    <source>
        <dbReference type="ARBA" id="ARBA00022840"/>
    </source>
</evidence>
<evidence type="ECO:0000256" key="5">
    <source>
        <dbReference type="ARBA" id="ARBA00022741"/>
    </source>
</evidence>
<comment type="caution">
    <text evidence="10">The sequence shown here is derived from an EMBL/GenBank/DDBJ whole genome shotgun (WGS) entry which is preliminary data.</text>
</comment>
<keyword evidence="6 10" id="KW-0067">ATP-binding</keyword>
<dbReference type="Proteomes" id="UP000620075">
    <property type="component" value="Unassembled WGS sequence"/>
</dbReference>
<dbReference type="Gene3D" id="3.40.50.300">
    <property type="entry name" value="P-loop containing nucleotide triphosphate hydrolases"/>
    <property type="match status" value="2"/>
</dbReference>
<dbReference type="InterPro" id="IPR003593">
    <property type="entry name" value="AAA+_ATPase"/>
</dbReference>
<evidence type="ECO:0000259" key="9">
    <source>
        <dbReference type="PROSITE" id="PS50893"/>
    </source>
</evidence>
<dbReference type="SUPFAM" id="SSF52540">
    <property type="entry name" value="P-loop containing nucleoside triphosphate hydrolases"/>
    <property type="match status" value="2"/>
</dbReference>
<dbReference type="InterPro" id="IPR017871">
    <property type="entry name" value="ABC_transporter-like_CS"/>
</dbReference>
<dbReference type="PANTHER" id="PTHR43790">
    <property type="entry name" value="CARBOHYDRATE TRANSPORT ATP-BINDING PROTEIN MG119-RELATED"/>
    <property type="match status" value="1"/>
</dbReference>
<name>A0A934KG80_9BACT</name>
<keyword evidence="8" id="KW-0472">Membrane</keyword>
<feature type="domain" description="ABC transporter" evidence="9">
    <location>
        <begin position="23"/>
        <end position="260"/>
    </location>
</feature>
<dbReference type="PANTHER" id="PTHR43790:SF3">
    <property type="entry name" value="D-ALLOSE IMPORT ATP-BINDING PROTEIN ALSA-RELATED"/>
    <property type="match status" value="1"/>
</dbReference>
<evidence type="ECO:0000256" key="3">
    <source>
        <dbReference type="ARBA" id="ARBA00022597"/>
    </source>
</evidence>